<dbReference type="InterPro" id="IPR002429">
    <property type="entry name" value="CcO_II-like_C"/>
</dbReference>
<dbReference type="Pfam" id="PF00116">
    <property type="entry name" value="COX2"/>
    <property type="match status" value="1"/>
</dbReference>
<evidence type="ECO:0000256" key="16">
    <source>
        <dbReference type="SAM" id="Phobius"/>
    </source>
</evidence>
<gene>
    <name evidence="19" type="primary">cyoA</name>
    <name evidence="19" type="ORF">FOC84_22590</name>
</gene>
<organism evidence="19 20">
    <name type="scientific">Achromobacter pestifer</name>
    <dbReference type="NCBI Taxonomy" id="1353889"/>
    <lineage>
        <taxon>Bacteria</taxon>
        <taxon>Pseudomonadati</taxon>
        <taxon>Pseudomonadota</taxon>
        <taxon>Betaproteobacteria</taxon>
        <taxon>Burkholderiales</taxon>
        <taxon>Alcaligenaceae</taxon>
        <taxon>Achromobacter</taxon>
    </lineage>
</organism>
<keyword evidence="6 15" id="KW-0679">Respiratory chain</keyword>
<dbReference type="InterPro" id="IPR036257">
    <property type="entry name" value="Cyt_c_oxidase_su2_TM_sf"/>
</dbReference>
<evidence type="ECO:0000256" key="3">
    <source>
        <dbReference type="ARBA" id="ARBA00007866"/>
    </source>
</evidence>
<dbReference type="KEGG" id="apes:FOC84_22590"/>
<evidence type="ECO:0000313" key="19">
    <source>
        <dbReference type="EMBL" id="QKH37567.1"/>
    </source>
</evidence>
<name>A0A7D4E0X3_9BURK</name>
<evidence type="ECO:0000256" key="8">
    <source>
        <dbReference type="ARBA" id="ARBA00022729"/>
    </source>
</evidence>
<proteinExistence type="inferred from homology"/>
<dbReference type="AlphaFoldDB" id="A0A7D4E0X3"/>
<evidence type="ECO:0000256" key="10">
    <source>
        <dbReference type="ARBA" id="ARBA00022989"/>
    </source>
</evidence>
<dbReference type="GO" id="GO:0042597">
    <property type="term" value="C:periplasmic space"/>
    <property type="evidence" value="ECO:0007669"/>
    <property type="project" value="UniProtKB-SubCell"/>
</dbReference>
<evidence type="ECO:0000256" key="15">
    <source>
        <dbReference type="PIRNR" id="PIRNR000292"/>
    </source>
</evidence>
<keyword evidence="9 15" id="KW-0249">Electron transport</keyword>
<dbReference type="PROSITE" id="PS50999">
    <property type="entry name" value="COX2_TM"/>
    <property type="match status" value="1"/>
</dbReference>
<feature type="transmembrane region" description="Helical" evidence="16">
    <location>
        <begin position="99"/>
        <end position="120"/>
    </location>
</feature>
<evidence type="ECO:0000259" key="17">
    <source>
        <dbReference type="PROSITE" id="PS50857"/>
    </source>
</evidence>
<evidence type="ECO:0000256" key="12">
    <source>
        <dbReference type="ARBA" id="ARBA00023136"/>
    </source>
</evidence>
<evidence type="ECO:0000256" key="4">
    <source>
        <dbReference type="ARBA" id="ARBA00022448"/>
    </source>
</evidence>
<evidence type="ECO:0000256" key="9">
    <source>
        <dbReference type="ARBA" id="ARBA00022982"/>
    </source>
</evidence>
<evidence type="ECO:0000256" key="11">
    <source>
        <dbReference type="ARBA" id="ARBA00023002"/>
    </source>
</evidence>
<evidence type="ECO:0000256" key="1">
    <source>
        <dbReference type="ARBA" id="ARBA00004418"/>
    </source>
</evidence>
<dbReference type="Gene3D" id="2.60.40.420">
    <property type="entry name" value="Cupredoxins - blue copper proteins"/>
    <property type="match status" value="1"/>
</dbReference>
<dbReference type="NCBIfam" id="TIGR01433">
    <property type="entry name" value="CyoA"/>
    <property type="match status" value="1"/>
</dbReference>
<feature type="domain" description="Cytochrome oxidase subunit II copper A binding" evidence="17">
    <location>
        <begin position="136"/>
        <end position="248"/>
    </location>
</feature>
<evidence type="ECO:0000259" key="18">
    <source>
        <dbReference type="PROSITE" id="PS50999"/>
    </source>
</evidence>
<dbReference type="PANTHER" id="PTHR22888:SF18">
    <property type="entry name" value="CYTOCHROME BO(3) UBIQUINOL OXIDASE SUBUNIT 2"/>
    <property type="match status" value="1"/>
</dbReference>
<dbReference type="SUPFAM" id="SSF49503">
    <property type="entry name" value="Cupredoxins"/>
    <property type="match status" value="1"/>
</dbReference>
<sequence length="323" mass="35822">MSNSRTWASHSGARESRLRALPKAACALLLPFLLSGCEMALFSPKGDIGIQEKNLILIASGLMLLVVIPVILLTLYFGWRYRETNTRARYEPKWSHSNAIEVVVWTIPCVIVAILGVLIWKTTHELDPYKPLESEVAPLRIEVVALDWKWLFIYPDYGIATVNQLPVPVNTPLEFKLTAHANMNSFFIPQLGSQIYAMAGMQTRLHLIANTPGVYPGLSAAYSGPGFSSMHFLTHATTREEFDAWVKQAQAAPQKLDAAAYERLAQPSGRMEPAVYAQVQPALFDSIVNMYMHGHDKPRATAKQLALTQSLEQAIASELCSAN</sequence>
<dbReference type="GO" id="GO:0005507">
    <property type="term" value="F:copper ion binding"/>
    <property type="evidence" value="ECO:0007669"/>
    <property type="project" value="InterPro"/>
</dbReference>
<keyword evidence="7 16" id="KW-0812">Transmembrane</keyword>
<evidence type="ECO:0000256" key="14">
    <source>
        <dbReference type="ARBA" id="ARBA00023288"/>
    </source>
</evidence>
<keyword evidence="5 15" id="KW-1003">Cell membrane</keyword>
<evidence type="ECO:0000256" key="5">
    <source>
        <dbReference type="ARBA" id="ARBA00022475"/>
    </source>
</evidence>
<keyword evidence="14" id="KW-0449">Lipoprotein</keyword>
<dbReference type="GO" id="GO:0004129">
    <property type="term" value="F:cytochrome-c oxidase activity"/>
    <property type="evidence" value="ECO:0007669"/>
    <property type="project" value="UniProtKB-UniRule"/>
</dbReference>
<dbReference type="GO" id="GO:0009486">
    <property type="term" value="F:cytochrome bo3 ubiquinol oxidase activity"/>
    <property type="evidence" value="ECO:0007669"/>
    <property type="project" value="InterPro"/>
</dbReference>
<keyword evidence="12 15" id="KW-0472">Membrane</keyword>
<dbReference type="InterPro" id="IPR008972">
    <property type="entry name" value="Cupredoxin"/>
</dbReference>
<dbReference type="CDD" id="cd04212">
    <property type="entry name" value="CuRO_UO_II"/>
    <property type="match status" value="1"/>
</dbReference>
<evidence type="ECO:0000256" key="13">
    <source>
        <dbReference type="ARBA" id="ARBA00023139"/>
    </source>
</evidence>
<dbReference type="EMBL" id="CP053985">
    <property type="protein sequence ID" value="QKH37567.1"/>
    <property type="molecule type" value="Genomic_DNA"/>
</dbReference>
<evidence type="ECO:0000256" key="6">
    <source>
        <dbReference type="ARBA" id="ARBA00022660"/>
    </source>
</evidence>
<dbReference type="GO" id="GO:0042773">
    <property type="term" value="P:ATP synthesis coupled electron transport"/>
    <property type="evidence" value="ECO:0007669"/>
    <property type="project" value="TreeGrafter"/>
</dbReference>
<dbReference type="GO" id="GO:0005886">
    <property type="term" value="C:plasma membrane"/>
    <property type="evidence" value="ECO:0007669"/>
    <property type="project" value="UniProtKB-SubCell"/>
</dbReference>
<comment type="similarity">
    <text evidence="3 15">Belongs to the cytochrome c oxidase subunit 2 family.</text>
</comment>
<keyword evidence="13" id="KW-0564">Palmitate</keyword>
<keyword evidence="8" id="KW-0732">Signal</keyword>
<evidence type="ECO:0000256" key="7">
    <source>
        <dbReference type="ARBA" id="ARBA00022692"/>
    </source>
</evidence>
<dbReference type="GO" id="GO:0016682">
    <property type="term" value="F:oxidoreductase activity, acting on diphenols and related substances as donors, oxygen as acceptor"/>
    <property type="evidence" value="ECO:0007669"/>
    <property type="project" value="InterPro"/>
</dbReference>
<dbReference type="Pfam" id="PF06481">
    <property type="entry name" value="COX_ARM"/>
    <property type="match status" value="1"/>
</dbReference>
<dbReference type="InterPro" id="IPR034227">
    <property type="entry name" value="CuRO_UO_II"/>
</dbReference>
<dbReference type="InterPro" id="IPR045187">
    <property type="entry name" value="CcO_II"/>
</dbReference>
<protein>
    <recommendedName>
        <fullName evidence="15">Ubiquinol oxidase subunit 2</fullName>
    </recommendedName>
</protein>
<dbReference type="Gene3D" id="1.10.287.90">
    <property type="match status" value="1"/>
</dbReference>
<reference evidence="19 20" key="1">
    <citation type="submission" date="2020-05" db="EMBL/GenBank/DDBJ databases">
        <title>FDA dAtabase for Regulatory Grade micrObial Sequences (FDA-ARGOS): Supporting development and validation of Infectious Disease Dx tests.</title>
        <authorList>
            <person name="Sproer C."/>
            <person name="Gronow S."/>
            <person name="Severitt S."/>
            <person name="Schroder I."/>
            <person name="Tallon L."/>
            <person name="Sadzewicz L."/>
            <person name="Zhao X."/>
            <person name="Vavikolanu K."/>
            <person name="Mehta A."/>
            <person name="Aluvathingal J."/>
            <person name="Nadendla S."/>
            <person name="Myers T."/>
            <person name="Yan Y."/>
            <person name="Sichtig H."/>
        </authorList>
    </citation>
    <scope>NUCLEOTIDE SEQUENCE [LARGE SCALE GENOMIC DNA]</scope>
    <source>
        <strain evidence="19 20">FDAARGOS_790</strain>
    </source>
</reference>
<dbReference type="PANTHER" id="PTHR22888">
    <property type="entry name" value="CYTOCHROME C OXIDASE, SUBUNIT II"/>
    <property type="match status" value="1"/>
</dbReference>
<dbReference type="InterPro" id="IPR006333">
    <property type="entry name" value="Cyt_o_ubiquinol_oxidase_su2"/>
</dbReference>
<dbReference type="PIRSF" id="PIRSF000292">
    <property type="entry name" value="Ubi_od_II"/>
    <property type="match status" value="1"/>
</dbReference>
<dbReference type="Proteomes" id="UP000500970">
    <property type="component" value="Chromosome"/>
</dbReference>
<dbReference type="SUPFAM" id="SSF81464">
    <property type="entry name" value="Cytochrome c oxidase subunit II-like, transmembrane region"/>
    <property type="match status" value="1"/>
</dbReference>
<evidence type="ECO:0000256" key="2">
    <source>
        <dbReference type="ARBA" id="ARBA00004651"/>
    </source>
</evidence>
<feature type="domain" description="Cytochrome oxidase subunit II transmembrane region profile" evidence="18">
    <location>
        <begin position="33"/>
        <end position="130"/>
    </location>
</feature>
<keyword evidence="10 16" id="KW-1133">Transmembrane helix</keyword>
<comment type="subcellular location">
    <subcellularLocation>
        <location evidence="2">Cell membrane</location>
        <topology evidence="2">Multi-pass membrane protein</topology>
    </subcellularLocation>
    <subcellularLocation>
        <location evidence="1">Periplasm</location>
    </subcellularLocation>
</comment>
<dbReference type="PROSITE" id="PS50857">
    <property type="entry name" value="COX2_CUA"/>
    <property type="match status" value="1"/>
</dbReference>
<dbReference type="InterPro" id="IPR011759">
    <property type="entry name" value="Cyt_c_oxidase_su2_TM_dom"/>
</dbReference>
<accession>A0A7D4E0X3</accession>
<keyword evidence="11 15" id="KW-0560">Oxidoreductase</keyword>
<dbReference type="InterPro" id="IPR010514">
    <property type="entry name" value="COX_ARM"/>
</dbReference>
<keyword evidence="20" id="KW-1185">Reference proteome</keyword>
<keyword evidence="4 15" id="KW-0813">Transport</keyword>
<evidence type="ECO:0000313" key="20">
    <source>
        <dbReference type="Proteomes" id="UP000500970"/>
    </source>
</evidence>
<feature type="transmembrane region" description="Helical" evidence="16">
    <location>
        <begin position="55"/>
        <end position="79"/>
    </location>
</feature>